<reference evidence="1" key="1">
    <citation type="submission" date="2020-05" db="EMBL/GenBank/DDBJ databases">
        <authorList>
            <person name="Chiriac C."/>
            <person name="Salcher M."/>
            <person name="Ghai R."/>
            <person name="Kavagutti S V."/>
        </authorList>
    </citation>
    <scope>NUCLEOTIDE SEQUENCE</scope>
</reference>
<dbReference type="EMBL" id="CAFBLU010000051">
    <property type="protein sequence ID" value="CAB4882733.1"/>
    <property type="molecule type" value="Genomic_DNA"/>
</dbReference>
<proteinExistence type="predicted"/>
<accession>A0A6J7ETL5</accession>
<sequence>MGFASVIGDFQPIQGVFVSMSRKFLAVSISGMAILLAACGSSSPTDQIRSTFSEATSGLTSGDGAKFCDSLTPTAQKAFGNQIATATGGTTCSQGVTNLLKATKAISTGDWASFCKLIGPKAAAGIAQAGPKLKTAKTCDAAATALAATPAGKASFNQLSKQLDQSLTRLGKGQLEKITITGDSAVATVTPAQPGDKPIKFQKVNGSWKISE</sequence>
<organism evidence="1">
    <name type="scientific">freshwater metagenome</name>
    <dbReference type="NCBI Taxonomy" id="449393"/>
    <lineage>
        <taxon>unclassified sequences</taxon>
        <taxon>metagenomes</taxon>
        <taxon>ecological metagenomes</taxon>
    </lineage>
</organism>
<evidence type="ECO:0000313" key="1">
    <source>
        <dbReference type="EMBL" id="CAB4882733.1"/>
    </source>
</evidence>
<gene>
    <name evidence="1" type="ORF">UFOPK3444_01600</name>
</gene>
<protein>
    <submittedName>
        <fullName evidence="1">Unannotated protein</fullName>
    </submittedName>
</protein>
<dbReference type="AlphaFoldDB" id="A0A6J7ETL5"/>
<name>A0A6J7ETL5_9ZZZZ</name>